<dbReference type="Pfam" id="PF07992">
    <property type="entry name" value="Pyr_redox_2"/>
    <property type="match status" value="1"/>
</dbReference>
<dbReference type="PANTHER" id="PTHR42949">
    <property type="entry name" value="ANAEROBIC GLYCEROL-3-PHOSPHATE DEHYDROGENASE SUBUNIT B"/>
    <property type="match status" value="1"/>
</dbReference>
<dbReference type="PRINTS" id="PR00469">
    <property type="entry name" value="PNDRDTASEII"/>
</dbReference>
<accession>A0A6I1MMJ0</accession>
<evidence type="ECO:0000259" key="2">
    <source>
        <dbReference type="Pfam" id="PF07992"/>
    </source>
</evidence>
<dbReference type="Gene3D" id="3.50.50.60">
    <property type="entry name" value="FAD/NAD(P)-binding domain"/>
    <property type="match status" value="2"/>
</dbReference>
<dbReference type="Proteomes" id="UP000430345">
    <property type="component" value="Unassembled WGS sequence"/>
</dbReference>
<dbReference type="SUPFAM" id="SSF51905">
    <property type="entry name" value="FAD/NAD(P)-binding domain"/>
    <property type="match status" value="1"/>
</dbReference>
<proteinExistence type="predicted"/>
<dbReference type="PRINTS" id="PR00368">
    <property type="entry name" value="FADPNR"/>
</dbReference>
<dbReference type="InterPro" id="IPR051691">
    <property type="entry name" value="Metab_Enz_Cyan_OpOx_G3PDH"/>
</dbReference>
<evidence type="ECO:0000313" key="4">
    <source>
        <dbReference type="Proteomes" id="UP000430345"/>
    </source>
</evidence>
<feature type="domain" description="FAD/NAD(P)-binding" evidence="2">
    <location>
        <begin position="4"/>
        <end position="302"/>
    </location>
</feature>
<sequence>MDTYDVIVIGGGPAGMAAAISAKKNGIERVLLLEREDVLGGALNQCIHCGFGKKIFKTEVSGSEYTEYFVESIKELNIEIKLNTMVLSINKDKIIRYVNQEEGMREIKGKAIILAMGSREKFDGNVSVPLNKFTGIYTVGTAHRFINFQGYLPGKNIVMVGSSDTDIIVARRLIIEGANIKAIIEPNNELKIDNEKSKKIIKAFNINIKLGYMINELKGTERVEGIIISKLGELENEFIECDSLLISVPWSPENDLAKKLGLKLNEMNNGVEVDKHYLTSKDGIFACGNIVHCYSLSNVCVKDGEQAGIEACEYLGKID</sequence>
<organism evidence="3 4">
    <name type="scientific">Clostridium tarantellae</name>
    <dbReference type="NCBI Taxonomy" id="39493"/>
    <lineage>
        <taxon>Bacteria</taxon>
        <taxon>Bacillati</taxon>
        <taxon>Bacillota</taxon>
        <taxon>Clostridia</taxon>
        <taxon>Eubacteriales</taxon>
        <taxon>Clostridiaceae</taxon>
        <taxon>Clostridium</taxon>
    </lineage>
</organism>
<dbReference type="RefSeq" id="WP_152890453.1">
    <property type="nucleotide sequence ID" value="NZ_WHJC01000166.1"/>
</dbReference>
<comment type="caution">
    <text evidence="3">The sequence shown here is derived from an EMBL/GenBank/DDBJ whole genome shotgun (WGS) entry which is preliminary data.</text>
</comment>
<evidence type="ECO:0000256" key="1">
    <source>
        <dbReference type="ARBA" id="ARBA00023002"/>
    </source>
</evidence>
<dbReference type="PANTHER" id="PTHR42949:SF3">
    <property type="entry name" value="ANAEROBIC GLYCEROL-3-PHOSPHATE DEHYDROGENASE SUBUNIT B"/>
    <property type="match status" value="1"/>
</dbReference>
<name>A0A6I1MMJ0_9CLOT</name>
<reference evidence="3 4" key="1">
    <citation type="submission" date="2019-10" db="EMBL/GenBank/DDBJ databases">
        <title>The Genome Sequence of Clostridium tarantellae Isolated from Fish Brain.</title>
        <authorList>
            <person name="Bano L."/>
            <person name="Kiel M."/>
            <person name="Sales G."/>
            <person name="Doxey A.C."/>
            <person name="Mansfield M.J."/>
            <person name="Schiavone M."/>
            <person name="Rossetto O."/>
            <person name="Pirazzini M."/>
            <person name="Dobrindt U."/>
            <person name="Montecucco C."/>
        </authorList>
    </citation>
    <scope>NUCLEOTIDE SEQUENCE [LARGE SCALE GENOMIC DNA]</scope>
    <source>
        <strain evidence="3 4">DSM 3997</strain>
    </source>
</reference>
<gene>
    <name evidence="3" type="ORF">GBZ86_10490</name>
</gene>
<dbReference type="InterPro" id="IPR036188">
    <property type="entry name" value="FAD/NAD-bd_sf"/>
</dbReference>
<dbReference type="GO" id="GO:0016491">
    <property type="term" value="F:oxidoreductase activity"/>
    <property type="evidence" value="ECO:0007669"/>
    <property type="project" value="UniProtKB-KW"/>
</dbReference>
<protein>
    <submittedName>
        <fullName evidence="3">FAD-binding protein</fullName>
    </submittedName>
</protein>
<dbReference type="OrthoDB" id="9776839at2"/>
<keyword evidence="4" id="KW-1185">Reference proteome</keyword>
<dbReference type="AlphaFoldDB" id="A0A6I1MMJ0"/>
<dbReference type="InterPro" id="IPR023753">
    <property type="entry name" value="FAD/NAD-binding_dom"/>
</dbReference>
<dbReference type="EMBL" id="WHJC01000166">
    <property type="protein sequence ID" value="MPQ44190.1"/>
    <property type="molecule type" value="Genomic_DNA"/>
</dbReference>
<keyword evidence="1" id="KW-0560">Oxidoreductase</keyword>
<evidence type="ECO:0000313" key="3">
    <source>
        <dbReference type="EMBL" id="MPQ44190.1"/>
    </source>
</evidence>